<evidence type="ECO:0000313" key="1">
    <source>
        <dbReference type="EMBL" id="UWM56019.1"/>
    </source>
</evidence>
<dbReference type="PANTHER" id="PTHR44147:SF2">
    <property type="entry name" value="DEHYDROGENASE_REDUCTASE SDR FAMILY MEMBER 1"/>
    <property type="match status" value="1"/>
</dbReference>
<accession>A0A9E7R6C2</accession>
<gene>
    <name evidence="1" type="ORF">N0B31_06940</name>
</gene>
<dbReference type="Proteomes" id="UP001057580">
    <property type="component" value="Chromosome"/>
</dbReference>
<proteinExistence type="predicted"/>
<protein>
    <submittedName>
        <fullName evidence="1">SDR family NAD(P)-dependent oxidoreductase</fullName>
    </submittedName>
</protein>
<dbReference type="KEGG" id="ssai:N0B31_06940"/>
<dbReference type="InterPro" id="IPR002347">
    <property type="entry name" value="SDR_fam"/>
</dbReference>
<dbReference type="RefSeq" id="WP_260595139.1">
    <property type="nucleotide sequence ID" value="NZ_CP104003.1"/>
</dbReference>
<dbReference type="Pfam" id="PF00106">
    <property type="entry name" value="adh_short"/>
    <property type="match status" value="1"/>
</dbReference>
<dbReference type="InterPro" id="IPR036291">
    <property type="entry name" value="NAD(P)-bd_dom_sf"/>
</dbReference>
<dbReference type="PANTHER" id="PTHR44147">
    <property type="entry name" value="DEHYDROGENASE/REDUCTASE SDR FAMILY MEMBER 1"/>
    <property type="match status" value="1"/>
</dbReference>
<dbReference type="Gene3D" id="3.40.50.720">
    <property type="entry name" value="NAD(P)-binding Rossmann-like Domain"/>
    <property type="match status" value="1"/>
</dbReference>
<dbReference type="PRINTS" id="PR00081">
    <property type="entry name" value="GDHRDH"/>
</dbReference>
<organism evidence="1 2">
    <name type="scientific">Salinirubellus salinus</name>
    <dbReference type="NCBI Taxonomy" id="1364945"/>
    <lineage>
        <taxon>Archaea</taxon>
        <taxon>Methanobacteriati</taxon>
        <taxon>Methanobacteriota</taxon>
        <taxon>Stenosarchaea group</taxon>
        <taxon>Halobacteria</taxon>
        <taxon>Halobacteriales</taxon>
        <taxon>Natronomonadaceae</taxon>
        <taxon>Salinirubellus</taxon>
    </lineage>
</organism>
<dbReference type="SUPFAM" id="SSF51735">
    <property type="entry name" value="NAD(P)-binding Rossmann-fold domains"/>
    <property type="match status" value="1"/>
</dbReference>
<dbReference type="AlphaFoldDB" id="A0A9E7R6C2"/>
<name>A0A9E7R6C2_9EURY</name>
<reference evidence="1" key="1">
    <citation type="submission" date="2022-09" db="EMBL/GenBank/DDBJ databases">
        <title>Diverse halophilic archaea isolated from saline environments.</title>
        <authorList>
            <person name="Cui H.-L."/>
        </authorList>
    </citation>
    <scope>NUCLEOTIDE SEQUENCE</scope>
    <source>
        <strain evidence="1">ZS-35-S2</strain>
    </source>
</reference>
<sequence>MDGTSPDVDLSDTVALVSGASRGVGRGIAHELGAAGATVYVTGRSTGEDRTDGLPGTVDGTAALVTDAGGEGVAVVCDHTDDAAVTALFERLGAERGRLDLLVNNVWGGYEGYDDTFDAPFWEQPRERFDAMFDAGVRAAYVASQQAAPLLFESDRALLVNVSAGDGARYRGQVAYDTAKTAVDRMAKGMAHELREPGVAALVVYPGFTRTERVLAATGGERPDGSESTRYVGRAVASLAGDASILERTGGIYRTGALAREYGFTDVDGSRPAPFDLDTPRL</sequence>
<evidence type="ECO:0000313" key="2">
    <source>
        <dbReference type="Proteomes" id="UP001057580"/>
    </source>
</evidence>
<dbReference type="GeneID" id="74942144"/>
<dbReference type="EMBL" id="CP104003">
    <property type="protein sequence ID" value="UWM56019.1"/>
    <property type="molecule type" value="Genomic_DNA"/>
</dbReference>
<keyword evidence="2" id="KW-1185">Reference proteome</keyword>